<comment type="caution">
    <text evidence="1">The sequence shown here is derived from an EMBL/GenBank/DDBJ whole genome shotgun (WGS) entry which is preliminary data.</text>
</comment>
<name>A7AWW9_BABBO</name>
<dbReference type="VEuPathDB" id="PiroplasmaDB:BBOV_I004660"/>
<dbReference type="EMBL" id="AAXT01000005">
    <property type="protein sequence ID" value="EDO05547.1"/>
    <property type="molecule type" value="Genomic_DNA"/>
</dbReference>
<protein>
    <submittedName>
        <fullName evidence="1">Uncharacterized protein</fullName>
    </submittedName>
</protein>
<organism evidence="1 2">
    <name type="scientific">Babesia bovis</name>
    <dbReference type="NCBI Taxonomy" id="5865"/>
    <lineage>
        <taxon>Eukaryota</taxon>
        <taxon>Sar</taxon>
        <taxon>Alveolata</taxon>
        <taxon>Apicomplexa</taxon>
        <taxon>Aconoidasida</taxon>
        <taxon>Piroplasmida</taxon>
        <taxon>Babesiidae</taxon>
        <taxon>Babesia</taxon>
    </lineage>
</organism>
<proteinExistence type="predicted"/>
<evidence type="ECO:0000313" key="2">
    <source>
        <dbReference type="Proteomes" id="UP000002173"/>
    </source>
</evidence>
<reference evidence="1 2" key="1">
    <citation type="journal article" date="2007" name="PLoS Pathog.">
        <title>Genome sequence of Babesia bovis and comparative analysis of apicomplexan hemoprotozoa.</title>
        <authorList>
            <person name="Brayton K.A."/>
            <person name="Lau A.O.T."/>
            <person name="Herndon D.R."/>
            <person name="Hannick L."/>
            <person name="Kappmeyer L.S."/>
            <person name="Berens S.J."/>
            <person name="Bidwell S.L."/>
            <person name="Brown W.C."/>
            <person name="Crabtree J."/>
            <person name="Fadrosh D."/>
            <person name="Feldblum T."/>
            <person name="Forberger H.A."/>
            <person name="Haas B.J."/>
            <person name="Howell J.M."/>
            <person name="Khouri H."/>
            <person name="Koo H."/>
            <person name="Mann D.J."/>
            <person name="Norimine J."/>
            <person name="Paulsen I.T."/>
            <person name="Radune D."/>
            <person name="Ren Q."/>
            <person name="Smith R.K. Jr."/>
            <person name="Suarez C.E."/>
            <person name="White O."/>
            <person name="Wortman J.R."/>
            <person name="Knowles D.P. Jr."/>
            <person name="McElwain T.F."/>
            <person name="Nene V.M."/>
        </authorList>
    </citation>
    <scope>NUCLEOTIDE SEQUENCE [LARGE SCALE GENOMIC DNA]</scope>
    <source>
        <strain evidence="1">T2Bo</strain>
    </source>
</reference>
<accession>A7AWW9</accession>
<evidence type="ECO:0000313" key="1">
    <source>
        <dbReference type="EMBL" id="EDO05547.1"/>
    </source>
</evidence>
<dbReference type="OMA" id="MFTFPCF"/>
<dbReference type="Proteomes" id="UP000002173">
    <property type="component" value="Chromosome 1"/>
</dbReference>
<dbReference type="AlphaFoldDB" id="A7AWW9"/>
<dbReference type="FunCoup" id="A7AWW9">
    <property type="interactions" value="1"/>
</dbReference>
<sequence>MAKPDESNNDKYSESDGYIFSFPAYRSSEWLERHRLMPAVQGCLKGVTLQPRSLLYYSHVKAYEIKAEKVRSEIRNALFRQALFKIQNIEVVASSKCNEDRKLIDIIPKSAGWSIKKKNTIVADEIWRIDRCGSVQQYNVGVMIYASEHTQVRYYREGDDGFTCRVFPMRVGNLLNYVRYYLSI</sequence>
<dbReference type="InParanoid" id="A7AWW9"/>
<gene>
    <name evidence="1" type="ORF">BBOV_I004660</name>
</gene>
<keyword evidence="2" id="KW-1185">Reference proteome</keyword>
<dbReference type="eggNOG" id="ENOG502QS4V">
    <property type="taxonomic scope" value="Eukaryota"/>
</dbReference>